<protein>
    <submittedName>
        <fullName evidence="4">2-polyprenyl-6-methoxyphenol hydroxylase-like FAD-dependent oxidoreductase</fullName>
    </submittedName>
</protein>
<dbReference type="GO" id="GO:0071949">
    <property type="term" value="F:FAD binding"/>
    <property type="evidence" value="ECO:0007669"/>
    <property type="project" value="InterPro"/>
</dbReference>
<keyword evidence="5" id="KW-1185">Reference proteome</keyword>
<organism evidence="4 5">
    <name type="scientific">Nocardia mexicana</name>
    <dbReference type="NCBI Taxonomy" id="279262"/>
    <lineage>
        <taxon>Bacteria</taxon>
        <taxon>Bacillati</taxon>
        <taxon>Actinomycetota</taxon>
        <taxon>Actinomycetes</taxon>
        <taxon>Mycobacteriales</taxon>
        <taxon>Nocardiaceae</taxon>
        <taxon>Nocardia</taxon>
    </lineage>
</organism>
<dbReference type="Pfam" id="PF01494">
    <property type="entry name" value="FAD_binding_3"/>
    <property type="match status" value="1"/>
</dbReference>
<gene>
    <name evidence="4" type="ORF">DFR68_10440</name>
</gene>
<dbReference type="SUPFAM" id="SSF54373">
    <property type="entry name" value="FAD-linked reductases, C-terminal domain"/>
    <property type="match status" value="1"/>
</dbReference>
<name>A0A370H577_9NOCA</name>
<reference evidence="4 5" key="1">
    <citation type="submission" date="2018-07" db="EMBL/GenBank/DDBJ databases">
        <title>Genomic Encyclopedia of Type Strains, Phase IV (KMG-IV): sequencing the most valuable type-strain genomes for metagenomic binning, comparative biology and taxonomic classification.</title>
        <authorList>
            <person name="Goeker M."/>
        </authorList>
    </citation>
    <scope>NUCLEOTIDE SEQUENCE [LARGE SCALE GENOMIC DNA]</scope>
    <source>
        <strain evidence="4 5">DSM 44952</strain>
    </source>
</reference>
<sequence length="397" mass="41472">MPGKAIVIGAGIGGLTAAHGLRRTGWQVEMFDRAADIGGFGSGLSIAPNAMRALRDLGLDAAVDRIGQRLDGLEARLRSGRRVLHIESPHLAAQYGTGLYGVHRGELHRLLRDSLDDVALHPDRRAIGVVRDGSRATVTLDAPGGPLAVHADLVVVADGVHSRLRAALFPGHPGPRYAGYVAWRGIVPADAGLDVAPTLTETWGDGVRIGVMPLRDRRIYWYAFETAPENATPAAEVRDLLARSAPWPGPIRAVLAATPPDAVLVHPVHYLATALPAFGLGPIALLGDAAHAVTPDIGQGACLAIEDAAVLAATVAEHGVAVGIRAYDAARRPRTQSIARASGRIGRALQGNSPAAARVRDIAARLTPPGANARFSDSLYGWTPPTETRLLGTVAGG</sequence>
<dbReference type="InterPro" id="IPR036188">
    <property type="entry name" value="FAD/NAD-bd_sf"/>
</dbReference>
<evidence type="ECO:0000313" key="5">
    <source>
        <dbReference type="Proteomes" id="UP000255355"/>
    </source>
</evidence>
<accession>A0A370H577</accession>
<dbReference type="EMBL" id="QQAZ01000004">
    <property type="protein sequence ID" value="RDI51557.1"/>
    <property type="molecule type" value="Genomic_DNA"/>
</dbReference>
<evidence type="ECO:0000256" key="1">
    <source>
        <dbReference type="ARBA" id="ARBA00023002"/>
    </source>
</evidence>
<dbReference type="Proteomes" id="UP000255355">
    <property type="component" value="Unassembled WGS sequence"/>
</dbReference>
<dbReference type="PRINTS" id="PR00420">
    <property type="entry name" value="RNGMNOXGNASE"/>
</dbReference>
<proteinExistence type="predicted"/>
<dbReference type="PANTHER" id="PTHR13789">
    <property type="entry name" value="MONOOXYGENASE"/>
    <property type="match status" value="1"/>
</dbReference>
<dbReference type="AlphaFoldDB" id="A0A370H577"/>
<dbReference type="Gene3D" id="3.50.50.60">
    <property type="entry name" value="FAD/NAD(P)-binding domain"/>
    <property type="match status" value="1"/>
</dbReference>
<dbReference type="InterPro" id="IPR002938">
    <property type="entry name" value="FAD-bd"/>
</dbReference>
<dbReference type="SUPFAM" id="SSF51905">
    <property type="entry name" value="FAD/NAD(P)-binding domain"/>
    <property type="match status" value="1"/>
</dbReference>
<keyword evidence="2" id="KW-0503">Monooxygenase</keyword>
<feature type="domain" description="FAD-binding" evidence="3">
    <location>
        <begin position="5"/>
        <end position="341"/>
    </location>
</feature>
<evidence type="ECO:0000313" key="4">
    <source>
        <dbReference type="EMBL" id="RDI51557.1"/>
    </source>
</evidence>
<dbReference type="InterPro" id="IPR050493">
    <property type="entry name" value="FAD-dep_Monooxygenase_BioMet"/>
</dbReference>
<evidence type="ECO:0000256" key="2">
    <source>
        <dbReference type="ARBA" id="ARBA00023033"/>
    </source>
</evidence>
<keyword evidence="1" id="KW-0560">Oxidoreductase</keyword>
<dbReference type="GO" id="GO:0004497">
    <property type="term" value="F:monooxygenase activity"/>
    <property type="evidence" value="ECO:0007669"/>
    <property type="project" value="UniProtKB-KW"/>
</dbReference>
<dbReference type="PANTHER" id="PTHR13789:SF309">
    <property type="entry name" value="PUTATIVE (AFU_ORTHOLOGUE AFUA_6G14510)-RELATED"/>
    <property type="match status" value="1"/>
</dbReference>
<comment type="caution">
    <text evidence="4">The sequence shown here is derived from an EMBL/GenBank/DDBJ whole genome shotgun (WGS) entry which is preliminary data.</text>
</comment>
<dbReference type="STRING" id="1210089.GCA_001613165_01077"/>
<evidence type="ECO:0000259" key="3">
    <source>
        <dbReference type="Pfam" id="PF01494"/>
    </source>
</evidence>